<name>A0A9Q1GRX4_9CARY</name>
<dbReference type="OrthoDB" id="1431247at2759"/>
<comment type="similarity">
    <text evidence="2 3">Belongs to the small heat shock protein (HSP20) family.</text>
</comment>
<protein>
    <recommendedName>
        <fullName evidence="4">SHSP domain-containing protein</fullName>
    </recommendedName>
</protein>
<evidence type="ECO:0000256" key="2">
    <source>
        <dbReference type="PROSITE-ProRule" id="PRU00285"/>
    </source>
</evidence>
<dbReference type="InterPro" id="IPR008978">
    <property type="entry name" value="HSP20-like_chaperone"/>
</dbReference>
<keyword evidence="1" id="KW-0346">Stress response</keyword>
<dbReference type="Pfam" id="PF00011">
    <property type="entry name" value="HSP20"/>
    <property type="match status" value="1"/>
</dbReference>
<evidence type="ECO:0000256" key="3">
    <source>
        <dbReference type="RuleBase" id="RU003616"/>
    </source>
</evidence>
<evidence type="ECO:0000259" key="4">
    <source>
        <dbReference type="PROSITE" id="PS01031"/>
    </source>
</evidence>
<dbReference type="SUPFAM" id="SSF49764">
    <property type="entry name" value="HSP20-like chaperones"/>
    <property type="match status" value="1"/>
</dbReference>
<reference evidence="5" key="1">
    <citation type="submission" date="2022-04" db="EMBL/GenBank/DDBJ databases">
        <title>Carnegiea gigantea Genome sequencing and assembly v2.</title>
        <authorList>
            <person name="Copetti D."/>
            <person name="Sanderson M.J."/>
            <person name="Burquez A."/>
            <person name="Wojciechowski M.F."/>
        </authorList>
    </citation>
    <scope>NUCLEOTIDE SEQUENCE</scope>
    <source>
        <strain evidence="5">SGP5-SGP5p</strain>
        <tissue evidence="5">Aerial part</tissue>
    </source>
</reference>
<accession>A0A9Q1GRX4</accession>
<evidence type="ECO:0000313" key="5">
    <source>
        <dbReference type="EMBL" id="KAJ8423503.1"/>
    </source>
</evidence>
<dbReference type="Proteomes" id="UP001153076">
    <property type="component" value="Unassembled WGS sequence"/>
</dbReference>
<evidence type="ECO:0000313" key="6">
    <source>
        <dbReference type="Proteomes" id="UP001153076"/>
    </source>
</evidence>
<dbReference type="Gene3D" id="2.60.40.790">
    <property type="match status" value="1"/>
</dbReference>
<dbReference type="PANTHER" id="PTHR11527">
    <property type="entry name" value="HEAT-SHOCK PROTEIN 20 FAMILY MEMBER"/>
    <property type="match status" value="1"/>
</dbReference>
<dbReference type="AlphaFoldDB" id="A0A9Q1GRX4"/>
<dbReference type="InterPro" id="IPR031107">
    <property type="entry name" value="Small_HSP"/>
</dbReference>
<dbReference type="InterPro" id="IPR002068">
    <property type="entry name" value="A-crystallin/Hsp20_dom"/>
</dbReference>
<comment type="caution">
    <text evidence="5">The sequence shown here is derived from an EMBL/GenBank/DDBJ whole genome shotgun (WGS) entry which is preliminary data.</text>
</comment>
<gene>
    <name evidence="5" type="ORF">Cgig2_023087</name>
</gene>
<feature type="domain" description="SHSP" evidence="4">
    <location>
        <begin position="173"/>
        <end position="268"/>
    </location>
</feature>
<dbReference type="EMBL" id="JAKOGI010001950">
    <property type="protein sequence ID" value="KAJ8423503.1"/>
    <property type="molecule type" value="Genomic_DNA"/>
</dbReference>
<proteinExistence type="inferred from homology"/>
<keyword evidence="6" id="KW-1185">Reference proteome</keyword>
<sequence length="268" mass="29754">MEGETVRRRMKTISGHFVTGIVSEDMAAATHLFPLNCRGNLSSPFTRLDNRIQFGRQASAAQGYFMRQAAIPNEQENATQQYRVCSGNCINEDKYVAPTPPLFSRPATMEPLFARPASVEFNCSKDGTVEGAKQNEILPSTECPKFARPGGATSVRKQFSSCREHISSPQTQIKGMEWSPRINVFESKSSHVITVELPGVDISDIRVEIDDNNIIVKGKRSMKWLKLASFANDSFATYHRMEISQGPFQVVWPIPTGADKDSVSAEFA</sequence>
<dbReference type="PROSITE" id="PS01031">
    <property type="entry name" value="SHSP"/>
    <property type="match status" value="1"/>
</dbReference>
<organism evidence="5 6">
    <name type="scientific">Carnegiea gigantea</name>
    <dbReference type="NCBI Taxonomy" id="171969"/>
    <lineage>
        <taxon>Eukaryota</taxon>
        <taxon>Viridiplantae</taxon>
        <taxon>Streptophyta</taxon>
        <taxon>Embryophyta</taxon>
        <taxon>Tracheophyta</taxon>
        <taxon>Spermatophyta</taxon>
        <taxon>Magnoliopsida</taxon>
        <taxon>eudicotyledons</taxon>
        <taxon>Gunneridae</taxon>
        <taxon>Pentapetalae</taxon>
        <taxon>Caryophyllales</taxon>
        <taxon>Cactineae</taxon>
        <taxon>Cactaceae</taxon>
        <taxon>Cactoideae</taxon>
        <taxon>Echinocereeae</taxon>
        <taxon>Carnegiea</taxon>
    </lineage>
</organism>
<dbReference type="CDD" id="cd06464">
    <property type="entry name" value="ACD_sHsps-like"/>
    <property type="match status" value="1"/>
</dbReference>
<evidence type="ECO:0000256" key="1">
    <source>
        <dbReference type="ARBA" id="ARBA00023016"/>
    </source>
</evidence>